<keyword evidence="1" id="KW-0808">Transferase</keyword>
<dbReference type="SUPFAM" id="SSF55874">
    <property type="entry name" value="ATPase domain of HSP90 chaperone/DNA topoisomerase II/histidine kinase"/>
    <property type="match status" value="1"/>
</dbReference>
<keyword evidence="1" id="KW-0418">Kinase</keyword>
<dbReference type="STRING" id="314265.R2601_17734"/>
<evidence type="ECO:0000313" key="3">
    <source>
        <dbReference type="EMBL" id="EAU46999.1"/>
    </source>
</evidence>
<organism evidence="3 4">
    <name type="scientific">Salipiger bermudensis (strain DSM 26914 / JCM 13377 / KCTC 12554 / HTCC2601)</name>
    <name type="common">Pelagibaca bermudensis</name>
    <dbReference type="NCBI Taxonomy" id="314265"/>
    <lineage>
        <taxon>Bacteria</taxon>
        <taxon>Pseudomonadati</taxon>
        <taxon>Pseudomonadota</taxon>
        <taxon>Alphaproteobacteria</taxon>
        <taxon>Rhodobacterales</taxon>
        <taxon>Roseobacteraceae</taxon>
        <taxon>Salipiger</taxon>
    </lineage>
</organism>
<dbReference type="PANTHER" id="PTHR35526">
    <property type="entry name" value="ANTI-SIGMA-F FACTOR RSBW-RELATED"/>
    <property type="match status" value="1"/>
</dbReference>
<dbReference type="InterPro" id="IPR003594">
    <property type="entry name" value="HATPase_dom"/>
</dbReference>
<comment type="caution">
    <text evidence="3">The sequence shown here is derived from an EMBL/GenBank/DDBJ whole genome shotgun (WGS) entry which is preliminary data.</text>
</comment>
<evidence type="ECO:0000256" key="1">
    <source>
        <dbReference type="ARBA" id="ARBA00022527"/>
    </source>
</evidence>
<dbReference type="GO" id="GO:0004674">
    <property type="term" value="F:protein serine/threonine kinase activity"/>
    <property type="evidence" value="ECO:0007669"/>
    <property type="project" value="UniProtKB-KW"/>
</dbReference>
<accession>Q0FRW0</accession>
<dbReference type="Pfam" id="PF13581">
    <property type="entry name" value="HATPase_c_2"/>
    <property type="match status" value="1"/>
</dbReference>
<gene>
    <name evidence="3" type="ORF">R2601_17734</name>
</gene>
<keyword evidence="1" id="KW-0723">Serine/threonine-protein kinase</keyword>
<dbReference type="eggNOG" id="COG2172">
    <property type="taxonomic scope" value="Bacteria"/>
</dbReference>
<evidence type="ECO:0000259" key="2">
    <source>
        <dbReference type="Pfam" id="PF13581"/>
    </source>
</evidence>
<keyword evidence="4" id="KW-1185">Reference proteome</keyword>
<proteinExistence type="predicted"/>
<dbReference type="PANTHER" id="PTHR35526:SF3">
    <property type="entry name" value="ANTI-SIGMA-F FACTOR RSBW"/>
    <property type="match status" value="1"/>
</dbReference>
<dbReference type="AlphaFoldDB" id="Q0FRW0"/>
<dbReference type="InterPro" id="IPR036890">
    <property type="entry name" value="HATPase_C_sf"/>
</dbReference>
<name>Q0FRW0_SALBH</name>
<evidence type="ECO:0000313" key="4">
    <source>
        <dbReference type="Proteomes" id="UP000006230"/>
    </source>
</evidence>
<protein>
    <submittedName>
        <fullName evidence="3">Anti-sigma B factor, putative</fullName>
    </submittedName>
</protein>
<reference evidence="3 4" key="1">
    <citation type="journal article" date="2010" name="J. Bacteriol.">
        <title>Genome sequences of Pelagibaca bermudensis HTCC2601T and Maritimibacter alkaliphilus HTCC2654T, the type strains of two marine Roseobacter genera.</title>
        <authorList>
            <person name="Thrash J.C."/>
            <person name="Cho J.C."/>
            <person name="Ferriera S."/>
            <person name="Johnson J."/>
            <person name="Vergin K.L."/>
            <person name="Giovannoni S.J."/>
        </authorList>
    </citation>
    <scope>NUCLEOTIDE SEQUENCE [LARGE SCALE GENOMIC DNA]</scope>
    <source>
        <strain evidence="4">DSM 26914 / JCM 13377 / KCTC 12554 / HTCC2601</strain>
    </source>
</reference>
<feature type="domain" description="Histidine kinase/HSP90-like ATPase" evidence="2">
    <location>
        <begin position="23"/>
        <end position="144"/>
    </location>
</feature>
<sequence length="160" mass="17475">MVEAHDPDPPLILDLWIGATSVEVRRSLGQAKQALCAVGFDRDRGDEAELVLAEALNNVVEHAYAEQANGRLHLQILANGETAVLRLCDHGAEMPCGEPPAGLIRPSARPDDLPEGGYGWHLIHRLADAVCYDRTDGWNRLELRLGHTQLRDGADQRGSS</sequence>
<dbReference type="CDD" id="cd16936">
    <property type="entry name" value="HATPase_RsbW-like"/>
    <property type="match status" value="1"/>
</dbReference>
<dbReference type="Gene3D" id="3.30.565.10">
    <property type="entry name" value="Histidine kinase-like ATPase, C-terminal domain"/>
    <property type="match status" value="1"/>
</dbReference>
<dbReference type="EMBL" id="AATQ01000010">
    <property type="protein sequence ID" value="EAU46999.1"/>
    <property type="molecule type" value="Genomic_DNA"/>
</dbReference>
<dbReference type="OrthoDB" id="9792240at2"/>
<dbReference type="RefSeq" id="WP_007797372.1">
    <property type="nucleotide sequence ID" value="NZ_DS022276.1"/>
</dbReference>
<dbReference type="InterPro" id="IPR050267">
    <property type="entry name" value="Anti-sigma-factor_SerPK"/>
</dbReference>
<dbReference type="Proteomes" id="UP000006230">
    <property type="component" value="Unassembled WGS sequence"/>
</dbReference>
<dbReference type="HOGENOM" id="CLU_090336_24_0_5"/>